<evidence type="ECO:0000256" key="3">
    <source>
        <dbReference type="ARBA" id="ARBA00022840"/>
    </source>
</evidence>
<sequence length="171" mass="19404">MKIFITGLPGVGKTTIILKVTKELKNHDLKVGGFVTQEIREKGKRVGFKIKALDTGEEGILAWAGNGYPRVGKYVVNLKDINNIAVSAIRRAVENADVIIIDEIGAMEYKSREFAKSIDEVIKSEKVLLATVHRKYVDKFKTLGRVYVLTPENREQIRQEIIENLRTHWKI</sequence>
<comment type="similarity">
    <text evidence="4">Belongs to the THEP1 NTPase family.</text>
</comment>
<reference evidence="6" key="1">
    <citation type="journal article" date="2015" name="MBio">
        <title>Genome-Resolved Metagenomic Analysis Reveals Roles for Candidate Phyla and Other Microbial Community Members in Biogeochemical Transformations in Oil Reservoirs.</title>
        <authorList>
            <person name="Hu P."/>
            <person name="Tom L."/>
            <person name="Singh A."/>
            <person name="Thomas B.C."/>
            <person name="Baker B.J."/>
            <person name="Piceno Y.M."/>
            <person name="Andersen G.L."/>
            <person name="Banfield J.F."/>
        </authorList>
    </citation>
    <scope>NUCLEOTIDE SEQUENCE [LARGE SCALE GENOMIC DNA]</scope>
</reference>
<organism evidence="5 6">
    <name type="scientific">Thermococcus sibiricus</name>
    <dbReference type="NCBI Taxonomy" id="172049"/>
    <lineage>
        <taxon>Archaea</taxon>
        <taxon>Methanobacteriati</taxon>
        <taxon>Methanobacteriota</taxon>
        <taxon>Thermococci</taxon>
        <taxon>Thermococcales</taxon>
        <taxon>Thermococcaceae</taxon>
        <taxon>Thermococcus</taxon>
    </lineage>
</organism>
<evidence type="ECO:0000256" key="2">
    <source>
        <dbReference type="ARBA" id="ARBA00022801"/>
    </source>
</evidence>
<feature type="binding site" evidence="4">
    <location>
        <begin position="7"/>
        <end position="14"/>
    </location>
    <ligand>
        <name>ATP</name>
        <dbReference type="ChEBI" id="CHEBI:30616"/>
    </ligand>
</feature>
<dbReference type="SUPFAM" id="SSF52540">
    <property type="entry name" value="P-loop containing nucleoside triphosphate hydrolases"/>
    <property type="match status" value="1"/>
</dbReference>
<keyword evidence="3 4" id="KW-0067">ATP-binding</keyword>
<proteinExistence type="inferred from homology"/>
<dbReference type="PATRIC" id="fig|172049.5.peg.1481"/>
<dbReference type="InterPro" id="IPR027417">
    <property type="entry name" value="P-loop_NTPase"/>
</dbReference>
<dbReference type="EMBL" id="LGFD01000010">
    <property type="protein sequence ID" value="KUK17981.1"/>
    <property type="molecule type" value="Genomic_DNA"/>
</dbReference>
<comment type="caution">
    <text evidence="5">The sequence shown here is derived from an EMBL/GenBank/DDBJ whole genome shotgun (WGS) entry which is preliminary data.</text>
</comment>
<feature type="binding site" evidence="4">
    <location>
        <begin position="98"/>
        <end position="105"/>
    </location>
    <ligand>
        <name>ATP</name>
        <dbReference type="ChEBI" id="CHEBI:30616"/>
    </ligand>
</feature>
<dbReference type="GO" id="GO:0005524">
    <property type="term" value="F:ATP binding"/>
    <property type="evidence" value="ECO:0007669"/>
    <property type="project" value="UniProtKB-UniRule"/>
</dbReference>
<evidence type="ECO:0000256" key="4">
    <source>
        <dbReference type="HAMAP-Rule" id="MF_00796"/>
    </source>
</evidence>
<dbReference type="CDD" id="cd19482">
    <property type="entry name" value="RecA-like_Thep1"/>
    <property type="match status" value="1"/>
</dbReference>
<evidence type="ECO:0000313" key="6">
    <source>
        <dbReference type="Proteomes" id="UP000053911"/>
    </source>
</evidence>
<dbReference type="InterPro" id="IPR004948">
    <property type="entry name" value="Nuc-triphosphatase_THEP1"/>
</dbReference>
<dbReference type="HAMAP" id="MF_00796">
    <property type="entry name" value="NTPase_1"/>
    <property type="match status" value="1"/>
</dbReference>
<keyword evidence="2 4" id="KW-0378">Hydrolase</keyword>
<comment type="catalytic activity">
    <reaction evidence="4">
        <text>a ribonucleoside 5'-triphosphate + H2O = a ribonucleoside 5'-diphosphate + phosphate + H(+)</text>
        <dbReference type="Rhea" id="RHEA:23680"/>
        <dbReference type="ChEBI" id="CHEBI:15377"/>
        <dbReference type="ChEBI" id="CHEBI:15378"/>
        <dbReference type="ChEBI" id="CHEBI:43474"/>
        <dbReference type="ChEBI" id="CHEBI:57930"/>
        <dbReference type="ChEBI" id="CHEBI:61557"/>
        <dbReference type="EC" id="3.6.1.15"/>
    </reaction>
</comment>
<dbReference type="Gene3D" id="3.40.50.300">
    <property type="entry name" value="P-loop containing nucleotide triphosphate hydrolases"/>
    <property type="match status" value="1"/>
</dbReference>
<dbReference type="EC" id="3.6.1.15" evidence="4"/>
<dbReference type="Pfam" id="PF03266">
    <property type="entry name" value="NTPase_1"/>
    <property type="match status" value="1"/>
</dbReference>
<gene>
    <name evidence="5" type="ORF">XD54_0708</name>
</gene>
<dbReference type="PANTHER" id="PTHR43146">
    <property type="entry name" value="CANCER-RELATED NUCLEOSIDE-TRIPHOSPHATASE"/>
    <property type="match status" value="1"/>
</dbReference>
<dbReference type="AlphaFoldDB" id="A0A124FFF8"/>
<dbReference type="PANTHER" id="PTHR43146:SF1">
    <property type="entry name" value="CANCER-RELATED NUCLEOSIDE-TRIPHOSPHATASE"/>
    <property type="match status" value="1"/>
</dbReference>
<protein>
    <recommendedName>
        <fullName evidence="4">Nucleoside-triphosphatase XD54_0708</fullName>
        <shortName evidence="4">NTPase</shortName>
        <ecNumber evidence="4">3.6.1.15</ecNumber>
    </recommendedName>
    <alternativeName>
        <fullName evidence="4">Nucleoside triphosphate phosphohydrolase</fullName>
    </alternativeName>
</protein>
<dbReference type="RefSeq" id="WP_283217433.1">
    <property type="nucleotide sequence ID" value="NZ_LGFD01000010.1"/>
</dbReference>
<evidence type="ECO:0000313" key="5">
    <source>
        <dbReference type="EMBL" id="KUK17981.1"/>
    </source>
</evidence>
<keyword evidence="1 4" id="KW-0547">Nucleotide-binding</keyword>
<dbReference type="Proteomes" id="UP000053911">
    <property type="component" value="Unassembled WGS sequence"/>
</dbReference>
<dbReference type="GO" id="GO:0017111">
    <property type="term" value="F:ribonucleoside triphosphate phosphatase activity"/>
    <property type="evidence" value="ECO:0007669"/>
    <property type="project" value="UniProtKB-UniRule"/>
</dbReference>
<evidence type="ECO:0000256" key="1">
    <source>
        <dbReference type="ARBA" id="ARBA00022741"/>
    </source>
</evidence>
<dbReference type="NCBIfam" id="NF010248">
    <property type="entry name" value="PRK13695.1"/>
    <property type="match status" value="1"/>
</dbReference>
<comment type="function">
    <text evidence="4">Has nucleotide phosphatase activity towards ATP, GTP, CTP, TTP and UTP. May hydrolyze nucleoside diphosphates with lower efficiency.</text>
</comment>
<name>A0A124FFF8_9EURY</name>
<accession>A0A124FFF8</accession>